<proteinExistence type="predicted"/>
<name>A0A4Y2GJ93_ARAVE</name>
<evidence type="ECO:0000313" key="2">
    <source>
        <dbReference type="Proteomes" id="UP000499080"/>
    </source>
</evidence>
<dbReference type="Proteomes" id="UP000499080">
    <property type="component" value="Unassembled WGS sequence"/>
</dbReference>
<dbReference type="AlphaFoldDB" id="A0A4Y2GJ93"/>
<reference evidence="1 2" key="1">
    <citation type="journal article" date="2019" name="Sci. Rep.">
        <title>Orb-weaving spider Araneus ventricosus genome elucidates the spidroin gene catalogue.</title>
        <authorList>
            <person name="Kono N."/>
            <person name="Nakamura H."/>
            <person name="Ohtoshi R."/>
            <person name="Moran D.A.P."/>
            <person name="Shinohara A."/>
            <person name="Yoshida Y."/>
            <person name="Fujiwara M."/>
            <person name="Mori M."/>
            <person name="Tomita M."/>
            <person name="Arakawa K."/>
        </authorList>
    </citation>
    <scope>NUCLEOTIDE SEQUENCE [LARGE SCALE GENOMIC DNA]</scope>
</reference>
<organism evidence="1 2">
    <name type="scientific">Araneus ventricosus</name>
    <name type="common">Orbweaver spider</name>
    <name type="synonym">Epeira ventricosa</name>
    <dbReference type="NCBI Taxonomy" id="182803"/>
    <lineage>
        <taxon>Eukaryota</taxon>
        <taxon>Metazoa</taxon>
        <taxon>Ecdysozoa</taxon>
        <taxon>Arthropoda</taxon>
        <taxon>Chelicerata</taxon>
        <taxon>Arachnida</taxon>
        <taxon>Araneae</taxon>
        <taxon>Araneomorphae</taxon>
        <taxon>Entelegynae</taxon>
        <taxon>Araneoidea</taxon>
        <taxon>Araneidae</taxon>
        <taxon>Araneus</taxon>
    </lineage>
</organism>
<gene>
    <name evidence="1" type="ORF">AVEN_27329_1</name>
</gene>
<dbReference type="PANTHER" id="PTHR46114:SF1">
    <property type="entry name" value="ZAD DOMAIN-CONTAINING PROTEIN"/>
    <property type="match status" value="1"/>
</dbReference>
<accession>A0A4Y2GJ93</accession>
<protein>
    <submittedName>
        <fullName evidence="1">Uncharacterized protein</fullName>
    </submittedName>
</protein>
<evidence type="ECO:0000313" key="1">
    <source>
        <dbReference type="EMBL" id="GBM53421.1"/>
    </source>
</evidence>
<dbReference type="EMBL" id="BGPR01001418">
    <property type="protein sequence ID" value="GBM53421.1"/>
    <property type="molecule type" value="Genomic_DNA"/>
</dbReference>
<comment type="caution">
    <text evidence="1">The sequence shown here is derived from an EMBL/GenBank/DDBJ whole genome shotgun (WGS) entry which is preliminary data.</text>
</comment>
<dbReference type="OrthoDB" id="8063408at2759"/>
<dbReference type="PANTHER" id="PTHR46114">
    <property type="entry name" value="APPLE DOMAIN-CONTAINING PROTEIN"/>
    <property type="match status" value="1"/>
</dbReference>
<sequence length="96" mass="11553">MKEFVKALSKESEYFKYLCDQFPGLSEAKLKEGVFVGKDIRKMMKDENFETKNGNKRKKTWKSFKLVITSFLGYKTDLKLQIYCRRDDKKFQDFRL</sequence>
<keyword evidence="2" id="KW-1185">Reference proteome</keyword>